<accession>A0A8H6A7A3</accession>
<dbReference type="Proteomes" id="UP000541154">
    <property type="component" value="Unassembled WGS sequence"/>
</dbReference>
<keyword evidence="4" id="KW-1185">Reference proteome</keyword>
<sequence length="101" mass="11476">MCSNWKWELLDGPRYQGSARRANLDYPNLGLSRPDMHNVIPRTNLAYTWFNTCPGGDRNAMDEVDNSKDPNCHPSRTSNSLYPPAGHLSSQLQPIPQMIEF</sequence>
<dbReference type="EMBL" id="SPNV01000108">
    <property type="protein sequence ID" value="KAF5861155.1"/>
    <property type="molecule type" value="Genomic_DNA"/>
</dbReference>
<gene>
    <name evidence="2" type="ORF">BDV23DRAFT_178812</name>
    <name evidence="3" type="ORF">ETB97_000595</name>
</gene>
<evidence type="ECO:0000313" key="3">
    <source>
        <dbReference type="EMBL" id="KAF5861155.1"/>
    </source>
</evidence>
<protein>
    <submittedName>
        <fullName evidence="2">Uncharacterized protein</fullName>
    </submittedName>
</protein>
<dbReference type="AlphaFoldDB" id="A0A5N7CM26"/>
<accession>A0A5N7CM26</accession>
<feature type="compositionally biased region" description="Basic and acidic residues" evidence="1">
    <location>
        <begin position="60"/>
        <end position="71"/>
    </location>
</feature>
<proteinExistence type="predicted"/>
<dbReference type="Proteomes" id="UP000326877">
    <property type="component" value="Unassembled WGS sequence"/>
</dbReference>
<name>A0A5N7CM26_PETAA</name>
<dbReference type="EMBL" id="ML735219">
    <property type="protein sequence ID" value="KAE8395291.1"/>
    <property type="molecule type" value="Genomic_DNA"/>
</dbReference>
<organism evidence="2">
    <name type="scientific">Petromyces alliaceus</name>
    <name type="common">Aspergillus alliaceus</name>
    <dbReference type="NCBI Taxonomy" id="209559"/>
    <lineage>
        <taxon>Eukaryota</taxon>
        <taxon>Fungi</taxon>
        <taxon>Dikarya</taxon>
        <taxon>Ascomycota</taxon>
        <taxon>Pezizomycotina</taxon>
        <taxon>Eurotiomycetes</taxon>
        <taxon>Eurotiomycetidae</taxon>
        <taxon>Eurotiales</taxon>
        <taxon>Aspergillaceae</taxon>
        <taxon>Aspergillus</taxon>
        <taxon>Aspergillus subgen. Circumdati</taxon>
    </lineage>
</organism>
<feature type="region of interest" description="Disordered" evidence="1">
    <location>
        <begin position="60"/>
        <end position="101"/>
    </location>
</feature>
<reference evidence="3 4" key="1">
    <citation type="submission" date="2019-04" db="EMBL/GenBank/DDBJ databases">
        <title>Aspergillus burnettii sp. nov., novel species from soil in southeast Queensland.</title>
        <authorList>
            <person name="Gilchrist C.L.M."/>
            <person name="Pitt J.I."/>
            <person name="Lange L."/>
            <person name="Lacey H.J."/>
            <person name="Vuong D."/>
            <person name="Midgley D.J."/>
            <person name="Greenfield P."/>
            <person name="Bradbury M."/>
            <person name="Lacey E."/>
            <person name="Busk P.K."/>
            <person name="Pilgaard B."/>
            <person name="Chooi Y.H."/>
            <person name="Piggott A.M."/>
        </authorList>
    </citation>
    <scope>NUCLEOTIDE SEQUENCE [LARGE SCALE GENOMIC DNA]</scope>
    <source>
        <strain evidence="3 4">FRR 5400</strain>
    </source>
</reference>
<evidence type="ECO:0000256" key="1">
    <source>
        <dbReference type="SAM" id="MobiDB-lite"/>
    </source>
</evidence>
<evidence type="ECO:0000313" key="2">
    <source>
        <dbReference type="EMBL" id="KAE8395291.1"/>
    </source>
</evidence>
<evidence type="ECO:0000313" key="4">
    <source>
        <dbReference type="Proteomes" id="UP000541154"/>
    </source>
</evidence>
<reference evidence="2" key="2">
    <citation type="submission" date="2019-04" db="EMBL/GenBank/DDBJ databases">
        <title>Friends and foes A comparative genomics studyof 23 Aspergillus species from section Flavi.</title>
        <authorList>
            <consortium name="DOE Joint Genome Institute"/>
            <person name="Kjaerbolling I."/>
            <person name="Vesth T."/>
            <person name="Frisvad J.C."/>
            <person name="Nybo J.L."/>
            <person name="Theobald S."/>
            <person name="Kildgaard S."/>
            <person name="Isbrandt T."/>
            <person name="Kuo A."/>
            <person name="Sato A."/>
            <person name="Lyhne E.K."/>
            <person name="Kogle M.E."/>
            <person name="Wiebenga A."/>
            <person name="Kun R.S."/>
            <person name="Lubbers R.J."/>
            <person name="Makela M.R."/>
            <person name="Barry K."/>
            <person name="Chovatia M."/>
            <person name="Clum A."/>
            <person name="Daum C."/>
            <person name="Haridas S."/>
            <person name="He G."/>
            <person name="LaButti K."/>
            <person name="Lipzen A."/>
            <person name="Mondo S."/>
            <person name="Riley R."/>
            <person name="Salamov A."/>
            <person name="Simmons B.A."/>
            <person name="Magnuson J.K."/>
            <person name="Henrissat B."/>
            <person name="Mortensen U.H."/>
            <person name="Larsen T.O."/>
            <person name="Devries R.P."/>
            <person name="Grigoriev I.V."/>
            <person name="Machida M."/>
            <person name="Baker S.E."/>
            <person name="Andersen M.R."/>
        </authorList>
    </citation>
    <scope>NUCLEOTIDE SEQUENCE [LARGE SCALE GENOMIC DNA]</scope>
    <source>
        <strain evidence="2">IBT 14317</strain>
    </source>
</reference>